<reference evidence="6 7" key="1">
    <citation type="submission" date="2017-03" db="EMBL/GenBank/DDBJ databases">
        <title>Genomes of endolithic fungi from Antarctica.</title>
        <authorList>
            <person name="Coleine C."/>
            <person name="Masonjones S."/>
            <person name="Stajich J.E."/>
        </authorList>
    </citation>
    <scope>NUCLEOTIDE SEQUENCE [LARGE SCALE GENOMIC DNA]</scope>
    <source>
        <strain evidence="6 7">CCFEE 5311</strain>
    </source>
</reference>
<organism evidence="6 7">
    <name type="scientific">Friedmanniomyces endolithicus</name>
    <dbReference type="NCBI Taxonomy" id="329885"/>
    <lineage>
        <taxon>Eukaryota</taxon>
        <taxon>Fungi</taxon>
        <taxon>Dikarya</taxon>
        <taxon>Ascomycota</taxon>
        <taxon>Pezizomycotina</taxon>
        <taxon>Dothideomycetes</taxon>
        <taxon>Dothideomycetidae</taxon>
        <taxon>Mycosphaerellales</taxon>
        <taxon>Teratosphaeriaceae</taxon>
        <taxon>Friedmanniomyces</taxon>
    </lineage>
</organism>
<dbReference type="STRING" id="329885.A0A4U0UJB2"/>
<sequence>MGTAKEDKINVIVVGAGPSGLLLALLLAKQGIEVTVLEKSSEYDKQPRASFYSLPAIHEMKRAGIYEEVSERAFHANGVSWRYIDGTRIASIRADDATPDAKMVSLPLDELIPLIASHLEKQARGKILLSHEVTAIGQDASEAWVDVKCPEGEKRISASYIVGCDGGSSKIRRELFGSNFPGRTWDQQIVATNVFYPGLAKHSWETSSNFLGNEGCEVTTFSVIHEWGQELARLGGSKESIY</sequence>
<evidence type="ECO:0000256" key="1">
    <source>
        <dbReference type="ARBA" id="ARBA00022630"/>
    </source>
</evidence>
<dbReference type="Gene3D" id="3.50.50.60">
    <property type="entry name" value="FAD/NAD(P)-binding domain"/>
    <property type="match status" value="1"/>
</dbReference>
<evidence type="ECO:0000259" key="5">
    <source>
        <dbReference type="Pfam" id="PF01494"/>
    </source>
</evidence>
<dbReference type="Pfam" id="PF01494">
    <property type="entry name" value="FAD_binding_3"/>
    <property type="match status" value="1"/>
</dbReference>
<evidence type="ECO:0000313" key="7">
    <source>
        <dbReference type="Proteomes" id="UP000310066"/>
    </source>
</evidence>
<gene>
    <name evidence="6" type="ORF">B0A54_13839</name>
</gene>
<evidence type="ECO:0000256" key="2">
    <source>
        <dbReference type="ARBA" id="ARBA00022827"/>
    </source>
</evidence>
<comment type="caution">
    <text evidence="6">The sequence shown here is derived from an EMBL/GenBank/DDBJ whole genome shotgun (WGS) entry which is preliminary data.</text>
</comment>
<protein>
    <recommendedName>
        <fullName evidence="5">FAD-binding domain-containing protein</fullName>
    </recommendedName>
</protein>
<dbReference type="InterPro" id="IPR050631">
    <property type="entry name" value="PheA/TfdB_FAD_monoxygenase"/>
</dbReference>
<dbReference type="GO" id="GO:0071949">
    <property type="term" value="F:FAD binding"/>
    <property type="evidence" value="ECO:0007669"/>
    <property type="project" value="InterPro"/>
</dbReference>
<dbReference type="EMBL" id="NAJP01000075">
    <property type="protein sequence ID" value="TKA34876.1"/>
    <property type="molecule type" value="Genomic_DNA"/>
</dbReference>
<dbReference type="PRINTS" id="PR00420">
    <property type="entry name" value="RNGMNOXGNASE"/>
</dbReference>
<dbReference type="SUPFAM" id="SSF51905">
    <property type="entry name" value="FAD/NAD(P)-binding domain"/>
    <property type="match status" value="1"/>
</dbReference>
<proteinExistence type="predicted"/>
<name>A0A4U0UJB2_9PEZI</name>
<accession>A0A4U0UJB2</accession>
<keyword evidence="2" id="KW-0274">FAD</keyword>
<dbReference type="AlphaFoldDB" id="A0A4U0UJB2"/>
<dbReference type="PANTHER" id="PTHR43476">
    <property type="entry name" value="3-(3-HYDROXY-PHENYL)PROPIONATE/3-HYDROXYCINNAMIC ACID HYDROXYLASE"/>
    <property type="match status" value="1"/>
</dbReference>
<dbReference type="PANTHER" id="PTHR43476:SF4">
    <property type="entry name" value="BLR0106 PROTEIN"/>
    <property type="match status" value="1"/>
</dbReference>
<evidence type="ECO:0000313" key="6">
    <source>
        <dbReference type="EMBL" id="TKA34876.1"/>
    </source>
</evidence>
<keyword evidence="4" id="KW-0520">NAD</keyword>
<evidence type="ECO:0000256" key="3">
    <source>
        <dbReference type="ARBA" id="ARBA00023002"/>
    </source>
</evidence>
<keyword evidence="3" id="KW-0560">Oxidoreductase</keyword>
<dbReference type="OrthoDB" id="10016252at2759"/>
<dbReference type="Proteomes" id="UP000310066">
    <property type="component" value="Unassembled WGS sequence"/>
</dbReference>
<keyword evidence="1" id="KW-0285">Flavoprotein</keyword>
<dbReference type="GO" id="GO:0016491">
    <property type="term" value="F:oxidoreductase activity"/>
    <property type="evidence" value="ECO:0007669"/>
    <property type="project" value="UniProtKB-KW"/>
</dbReference>
<dbReference type="InterPro" id="IPR002938">
    <property type="entry name" value="FAD-bd"/>
</dbReference>
<evidence type="ECO:0000256" key="4">
    <source>
        <dbReference type="ARBA" id="ARBA00023027"/>
    </source>
</evidence>
<dbReference type="InterPro" id="IPR036188">
    <property type="entry name" value="FAD/NAD-bd_sf"/>
</dbReference>
<feature type="domain" description="FAD-binding" evidence="5">
    <location>
        <begin position="9"/>
        <end position="184"/>
    </location>
</feature>